<evidence type="ECO:0000313" key="3">
    <source>
        <dbReference type="Proteomes" id="UP001152799"/>
    </source>
</evidence>
<keyword evidence="3" id="KW-1185">Reference proteome</keyword>
<dbReference type="AlphaFoldDB" id="A0A9N9MR72"/>
<dbReference type="EMBL" id="OU892282">
    <property type="protein sequence ID" value="CAG9769883.1"/>
    <property type="molecule type" value="Genomic_DNA"/>
</dbReference>
<proteinExistence type="predicted"/>
<keyword evidence="1" id="KW-0732">Signal</keyword>
<protein>
    <submittedName>
        <fullName evidence="2">Uncharacterized protein</fullName>
    </submittedName>
</protein>
<accession>A0A9N9MR72</accession>
<name>A0A9N9MR72_9CUCU</name>
<evidence type="ECO:0000313" key="2">
    <source>
        <dbReference type="EMBL" id="CAG9769883.1"/>
    </source>
</evidence>
<feature type="chain" id="PRO_5040333687" evidence="1">
    <location>
        <begin position="17"/>
        <end position="82"/>
    </location>
</feature>
<gene>
    <name evidence="2" type="ORF">CEUTPL_LOCUS10357</name>
</gene>
<dbReference type="Proteomes" id="UP001152799">
    <property type="component" value="Chromosome 6"/>
</dbReference>
<organism evidence="2 3">
    <name type="scientific">Ceutorhynchus assimilis</name>
    <name type="common">cabbage seed weevil</name>
    <dbReference type="NCBI Taxonomy" id="467358"/>
    <lineage>
        <taxon>Eukaryota</taxon>
        <taxon>Metazoa</taxon>
        <taxon>Ecdysozoa</taxon>
        <taxon>Arthropoda</taxon>
        <taxon>Hexapoda</taxon>
        <taxon>Insecta</taxon>
        <taxon>Pterygota</taxon>
        <taxon>Neoptera</taxon>
        <taxon>Endopterygota</taxon>
        <taxon>Coleoptera</taxon>
        <taxon>Polyphaga</taxon>
        <taxon>Cucujiformia</taxon>
        <taxon>Curculionidae</taxon>
        <taxon>Ceutorhynchinae</taxon>
        <taxon>Ceutorhynchus</taxon>
    </lineage>
</organism>
<evidence type="ECO:0000256" key="1">
    <source>
        <dbReference type="SAM" id="SignalP"/>
    </source>
</evidence>
<reference evidence="2" key="1">
    <citation type="submission" date="2022-01" db="EMBL/GenBank/DDBJ databases">
        <authorList>
            <person name="King R."/>
        </authorList>
    </citation>
    <scope>NUCLEOTIDE SEQUENCE</scope>
</reference>
<sequence>MYKLFVFAAILAIAFANPEAKADPKPEAKPGIIAAAYSAPIVAAPVTYTAAYSAPLTYAAAPLAYSAYPAYSAYAASYVAYL</sequence>
<feature type="signal peptide" evidence="1">
    <location>
        <begin position="1"/>
        <end position="16"/>
    </location>
</feature>